<feature type="compositionally biased region" description="Basic and acidic residues" evidence="1">
    <location>
        <begin position="115"/>
        <end position="131"/>
    </location>
</feature>
<feature type="compositionally biased region" description="Low complexity" evidence="1">
    <location>
        <begin position="182"/>
        <end position="196"/>
    </location>
</feature>
<reference evidence="2 3" key="1">
    <citation type="submission" date="2014-02" db="EMBL/GenBank/DDBJ databases">
        <title>Transposable element dynamics among asymbiotic and ectomycorrhizal Amanita fungi.</title>
        <authorList>
            <consortium name="DOE Joint Genome Institute"/>
            <person name="Hess J."/>
            <person name="Skrede I."/>
            <person name="Wolfe B."/>
            <person name="LaButti K."/>
            <person name="Ohm R.A."/>
            <person name="Grigoriev I.V."/>
            <person name="Pringle A."/>
        </authorList>
    </citation>
    <scope>NUCLEOTIDE SEQUENCE [LARGE SCALE GENOMIC DNA]</scope>
    <source>
        <strain evidence="2 3">SKay4041</strain>
    </source>
</reference>
<sequence length="302" mass="35473">MSASSTQSSQQQPRQRKPPFANYPTIKILTPPQGKFSPKVDEWCLTYCSQTIKGRIHGKEPYCRSVCLRKVFPYEVRNIIHFKQHRQLGPDGKAKYPLPLEGQPENIPRFLGGKPPDDADEHPQQRQRRPDDTKYWDEGWYVWTSKDRWAMQEKTETMLMDLEQQQRLTAFKKERAERGVPAQAGQQQHEQQQQQGSLSSSKKWGYVVPLQPSVDIRFQSLLLPLPPEFPPFWERIHKLLTPTFRVLEIFRDSIASGEQKKFALRVWEKAWTEEPFILASRTFTRAYERWKDNEDDGNKDST</sequence>
<dbReference type="EMBL" id="KZ301981">
    <property type="protein sequence ID" value="PFH52097.1"/>
    <property type="molecule type" value="Genomic_DNA"/>
</dbReference>
<dbReference type="OrthoDB" id="3171382at2759"/>
<feature type="region of interest" description="Disordered" evidence="1">
    <location>
        <begin position="90"/>
        <end position="131"/>
    </location>
</feature>
<dbReference type="AlphaFoldDB" id="A0A2A9NUZ2"/>
<accession>A0A2A9NUZ2</accession>
<evidence type="ECO:0000313" key="2">
    <source>
        <dbReference type="EMBL" id="PFH52097.1"/>
    </source>
</evidence>
<keyword evidence="3" id="KW-1185">Reference proteome</keyword>
<evidence type="ECO:0000256" key="1">
    <source>
        <dbReference type="SAM" id="MobiDB-lite"/>
    </source>
</evidence>
<name>A0A2A9NUZ2_9AGAR</name>
<feature type="region of interest" description="Disordered" evidence="1">
    <location>
        <begin position="175"/>
        <end position="198"/>
    </location>
</feature>
<protein>
    <submittedName>
        <fullName evidence="2">Uncharacterized protein</fullName>
    </submittedName>
</protein>
<proteinExistence type="predicted"/>
<dbReference type="Proteomes" id="UP000242287">
    <property type="component" value="Unassembled WGS sequence"/>
</dbReference>
<organism evidence="2 3">
    <name type="scientific">Amanita thiersii Skay4041</name>
    <dbReference type="NCBI Taxonomy" id="703135"/>
    <lineage>
        <taxon>Eukaryota</taxon>
        <taxon>Fungi</taxon>
        <taxon>Dikarya</taxon>
        <taxon>Basidiomycota</taxon>
        <taxon>Agaricomycotina</taxon>
        <taxon>Agaricomycetes</taxon>
        <taxon>Agaricomycetidae</taxon>
        <taxon>Agaricales</taxon>
        <taxon>Pluteineae</taxon>
        <taxon>Amanitaceae</taxon>
        <taxon>Amanita</taxon>
    </lineage>
</organism>
<gene>
    <name evidence="2" type="ORF">AMATHDRAFT_2351</name>
</gene>
<evidence type="ECO:0000313" key="3">
    <source>
        <dbReference type="Proteomes" id="UP000242287"/>
    </source>
</evidence>
<feature type="compositionally biased region" description="Low complexity" evidence="1">
    <location>
        <begin position="1"/>
        <end position="13"/>
    </location>
</feature>
<feature type="region of interest" description="Disordered" evidence="1">
    <location>
        <begin position="1"/>
        <end position="28"/>
    </location>
</feature>